<comment type="subcellular location">
    <subcellularLocation>
        <location evidence="1">Cell envelope</location>
    </subcellularLocation>
</comment>
<evidence type="ECO:0000256" key="3">
    <source>
        <dbReference type="ARBA" id="ARBA00023284"/>
    </source>
</evidence>
<dbReference type="InterPro" id="IPR050553">
    <property type="entry name" value="Thioredoxin_ResA/DsbE_sf"/>
</dbReference>
<protein>
    <submittedName>
        <fullName evidence="5">Redoxin family protein</fullName>
    </submittedName>
</protein>
<dbReference type="PANTHER" id="PTHR42852:SF13">
    <property type="entry name" value="PROTEIN DIPZ"/>
    <property type="match status" value="1"/>
</dbReference>
<dbReference type="GO" id="GO:0017004">
    <property type="term" value="P:cytochrome complex assembly"/>
    <property type="evidence" value="ECO:0007669"/>
    <property type="project" value="UniProtKB-KW"/>
</dbReference>
<dbReference type="SUPFAM" id="SSF52833">
    <property type="entry name" value="Thioredoxin-like"/>
    <property type="match status" value="1"/>
</dbReference>
<feature type="domain" description="Thioredoxin" evidence="4">
    <location>
        <begin position="61"/>
        <end position="198"/>
    </location>
</feature>
<keyword evidence="3" id="KW-0676">Redox-active center</keyword>
<organism evidence="5 6">
    <name type="scientific">Alteriqipengyuania halimionae</name>
    <dbReference type="NCBI Taxonomy" id="1926630"/>
    <lineage>
        <taxon>Bacteria</taxon>
        <taxon>Pseudomonadati</taxon>
        <taxon>Pseudomonadota</taxon>
        <taxon>Alphaproteobacteria</taxon>
        <taxon>Sphingomonadales</taxon>
        <taxon>Erythrobacteraceae</taxon>
        <taxon>Alteriqipengyuania</taxon>
    </lineage>
</organism>
<dbReference type="EMBL" id="WTYR01000001">
    <property type="protein sequence ID" value="MXP08693.1"/>
    <property type="molecule type" value="Genomic_DNA"/>
</dbReference>
<dbReference type="Gene3D" id="3.40.30.10">
    <property type="entry name" value="Glutaredoxin"/>
    <property type="match status" value="1"/>
</dbReference>
<evidence type="ECO:0000256" key="1">
    <source>
        <dbReference type="ARBA" id="ARBA00004196"/>
    </source>
</evidence>
<dbReference type="InterPro" id="IPR036249">
    <property type="entry name" value="Thioredoxin-like_sf"/>
</dbReference>
<dbReference type="PROSITE" id="PS00194">
    <property type="entry name" value="THIOREDOXIN_1"/>
    <property type="match status" value="1"/>
</dbReference>
<comment type="caution">
    <text evidence="5">The sequence shown here is derived from an EMBL/GenBank/DDBJ whole genome shotgun (WGS) entry which is preliminary data.</text>
</comment>
<dbReference type="GO" id="GO:0030313">
    <property type="term" value="C:cell envelope"/>
    <property type="evidence" value="ECO:0007669"/>
    <property type="project" value="UniProtKB-SubCell"/>
</dbReference>
<name>A0A6I4U1B7_9SPHN</name>
<dbReference type="Proteomes" id="UP000429229">
    <property type="component" value="Unassembled WGS sequence"/>
</dbReference>
<dbReference type="CDD" id="cd02966">
    <property type="entry name" value="TlpA_like_family"/>
    <property type="match status" value="1"/>
</dbReference>
<dbReference type="PANTHER" id="PTHR42852">
    <property type="entry name" value="THIOL:DISULFIDE INTERCHANGE PROTEIN DSBE"/>
    <property type="match status" value="1"/>
</dbReference>
<accession>A0A6I4U1B7</accession>
<keyword evidence="6" id="KW-1185">Reference proteome</keyword>
<gene>
    <name evidence="5" type="ORF">GRI68_00670</name>
</gene>
<dbReference type="OrthoDB" id="9799347at2"/>
<dbReference type="AlphaFoldDB" id="A0A6I4U1B7"/>
<sequence length="198" mass="21054">MIAEGPSANRPPHIALEPALRFSLSLITAVFLALAASGCDRGEQPDSQATAQPTGTIVGRASAGELLPPITVRQGDGTTLALPALAGRPVLINLWATWCAPCVVEMPMLDELAQDGLRVVTISQDLTGAEAVAPFFAARDFQAIEPWLDPDMALTDHYDGGNLPMSIYYDAEGREVWRVIGDLDWTGENAAELLGEAD</sequence>
<evidence type="ECO:0000256" key="2">
    <source>
        <dbReference type="ARBA" id="ARBA00022748"/>
    </source>
</evidence>
<proteinExistence type="predicted"/>
<evidence type="ECO:0000259" key="4">
    <source>
        <dbReference type="PROSITE" id="PS51352"/>
    </source>
</evidence>
<dbReference type="InterPro" id="IPR013740">
    <property type="entry name" value="Redoxin"/>
</dbReference>
<evidence type="ECO:0000313" key="6">
    <source>
        <dbReference type="Proteomes" id="UP000429229"/>
    </source>
</evidence>
<keyword evidence="2" id="KW-0201">Cytochrome c-type biogenesis</keyword>
<dbReference type="PROSITE" id="PS51352">
    <property type="entry name" value="THIOREDOXIN_2"/>
    <property type="match status" value="1"/>
</dbReference>
<reference evidence="5 6" key="1">
    <citation type="submission" date="2019-12" db="EMBL/GenBank/DDBJ databases">
        <title>Genomic-based taxomic classification of the family Erythrobacteraceae.</title>
        <authorList>
            <person name="Xu L."/>
        </authorList>
    </citation>
    <scope>NUCLEOTIDE SEQUENCE [LARGE SCALE GENOMIC DNA]</scope>
    <source>
        <strain evidence="5 6">LMG 29519</strain>
    </source>
</reference>
<dbReference type="InterPro" id="IPR017937">
    <property type="entry name" value="Thioredoxin_CS"/>
</dbReference>
<dbReference type="GO" id="GO:0015036">
    <property type="term" value="F:disulfide oxidoreductase activity"/>
    <property type="evidence" value="ECO:0007669"/>
    <property type="project" value="UniProtKB-ARBA"/>
</dbReference>
<dbReference type="Pfam" id="PF08534">
    <property type="entry name" value="Redoxin"/>
    <property type="match status" value="1"/>
</dbReference>
<evidence type="ECO:0000313" key="5">
    <source>
        <dbReference type="EMBL" id="MXP08693.1"/>
    </source>
</evidence>
<dbReference type="InterPro" id="IPR013766">
    <property type="entry name" value="Thioredoxin_domain"/>
</dbReference>